<reference evidence="3" key="1">
    <citation type="journal article" date="2019" name="Int. J. Syst. Evol. Microbiol.">
        <title>The Global Catalogue of Microorganisms (GCM) 10K type strain sequencing project: providing services to taxonomists for standard genome sequencing and annotation.</title>
        <authorList>
            <consortium name="The Broad Institute Genomics Platform"/>
            <consortium name="The Broad Institute Genome Sequencing Center for Infectious Disease"/>
            <person name="Wu L."/>
            <person name="Ma J."/>
        </authorList>
    </citation>
    <scope>NUCLEOTIDE SEQUENCE [LARGE SCALE GENOMIC DNA]</scope>
    <source>
        <strain evidence="3">JCM 17551</strain>
    </source>
</reference>
<keyword evidence="3" id="KW-1185">Reference proteome</keyword>
<organism evidence="2 3">
    <name type="scientific">Litoribacillus peritrichatus</name>
    <dbReference type="NCBI Taxonomy" id="718191"/>
    <lineage>
        <taxon>Bacteria</taxon>
        <taxon>Pseudomonadati</taxon>
        <taxon>Pseudomonadota</taxon>
        <taxon>Gammaproteobacteria</taxon>
        <taxon>Oceanospirillales</taxon>
        <taxon>Oceanospirillaceae</taxon>
        <taxon>Litoribacillus</taxon>
    </lineage>
</organism>
<dbReference type="EMBL" id="BAABBN010000006">
    <property type="protein sequence ID" value="GAA3923208.1"/>
    <property type="molecule type" value="Genomic_DNA"/>
</dbReference>
<dbReference type="Proteomes" id="UP001501565">
    <property type="component" value="Unassembled WGS sequence"/>
</dbReference>
<accession>A0ABP7MKR8</accession>
<feature type="signal peptide" evidence="1">
    <location>
        <begin position="1"/>
        <end position="23"/>
    </location>
</feature>
<sequence length="158" mass="18125">MKKQMIAGAVLASCVVLPMTVAAETKPLDAMESDLFKCFAMTDEQKRLVCYDDISRNLAEAKPEKKELAEKRAVADFGLTHQTQSFDELELQAVKVEKNPSGDWVITMENGQVWEQTKEQDYRFRSNQPKVRIFKLLFGSYAMTEEGRTKKLRVKRIN</sequence>
<name>A0ABP7MKR8_9GAMM</name>
<proteinExistence type="predicted"/>
<evidence type="ECO:0000313" key="3">
    <source>
        <dbReference type="Proteomes" id="UP001501565"/>
    </source>
</evidence>
<gene>
    <name evidence="2" type="ORF">GCM10022277_18890</name>
</gene>
<feature type="chain" id="PRO_5045044409" evidence="1">
    <location>
        <begin position="24"/>
        <end position="158"/>
    </location>
</feature>
<evidence type="ECO:0000313" key="2">
    <source>
        <dbReference type="EMBL" id="GAA3923208.1"/>
    </source>
</evidence>
<protein>
    <submittedName>
        <fullName evidence="2">Uncharacterized protein</fullName>
    </submittedName>
</protein>
<keyword evidence="1" id="KW-0732">Signal</keyword>
<comment type="caution">
    <text evidence="2">The sequence shown here is derived from an EMBL/GenBank/DDBJ whole genome shotgun (WGS) entry which is preliminary data.</text>
</comment>
<dbReference type="RefSeq" id="WP_344797908.1">
    <property type="nucleotide sequence ID" value="NZ_BAABBN010000006.1"/>
</dbReference>
<evidence type="ECO:0000256" key="1">
    <source>
        <dbReference type="SAM" id="SignalP"/>
    </source>
</evidence>